<evidence type="ECO:0008006" key="3">
    <source>
        <dbReference type="Google" id="ProtNLM"/>
    </source>
</evidence>
<reference evidence="1 2" key="1">
    <citation type="submission" date="2019-09" db="EMBL/GenBank/DDBJ databases">
        <title>Hybrid Assembly of the complete Genome of the Deep-Sea Bacterium Moritella marina from long Nanopore and Illumina reads.</title>
        <authorList>
            <person name="Magin S."/>
            <person name="Georgoulis A."/>
            <person name="Papadimitriou K."/>
            <person name="Iliakis G."/>
            <person name="Vorgias C.E."/>
        </authorList>
    </citation>
    <scope>NUCLEOTIDE SEQUENCE [LARGE SCALE GENOMIC DNA]</scope>
    <source>
        <strain evidence="1 2">MP-1</strain>
    </source>
</reference>
<name>A0A5J6WQ71_MORMI</name>
<dbReference type="Proteomes" id="UP000327424">
    <property type="component" value="Chromosome"/>
</dbReference>
<dbReference type="EMBL" id="CP044399">
    <property type="protein sequence ID" value="QFI38502.1"/>
    <property type="molecule type" value="Genomic_DNA"/>
</dbReference>
<protein>
    <recommendedName>
        <fullName evidence="3">Outer membrane beta-barrel protein</fullName>
    </recommendedName>
</protein>
<keyword evidence="2" id="KW-1185">Reference proteome</keyword>
<gene>
    <name evidence="1" type="ORF">FR932_11915</name>
</gene>
<dbReference type="AlphaFoldDB" id="A0A5J6WQ71"/>
<proteinExistence type="predicted"/>
<dbReference type="OrthoDB" id="5879385at2"/>
<evidence type="ECO:0000313" key="1">
    <source>
        <dbReference type="EMBL" id="QFI38502.1"/>
    </source>
</evidence>
<dbReference type="KEGG" id="mmaa:FR932_11915"/>
<organism evidence="1 2">
    <name type="scientific">Moritella marina ATCC 15381</name>
    <dbReference type="NCBI Taxonomy" id="1202962"/>
    <lineage>
        <taxon>Bacteria</taxon>
        <taxon>Pseudomonadati</taxon>
        <taxon>Pseudomonadota</taxon>
        <taxon>Gammaproteobacteria</taxon>
        <taxon>Alteromonadales</taxon>
        <taxon>Moritellaceae</taxon>
        <taxon>Moritella</taxon>
    </lineage>
</organism>
<accession>A0A5J6WQ71</accession>
<evidence type="ECO:0000313" key="2">
    <source>
        <dbReference type="Proteomes" id="UP000327424"/>
    </source>
</evidence>
<sequence length="94" mass="10697">MGVGYKGFEASSMVNSFYSRSYMFSYHKKWPVNNWADLGFGLGGITGYSKEENSVQLFNVTPLISPTININYKGLGFETALQTYVFVFTLNYQY</sequence>